<protein>
    <recommendedName>
        <fullName evidence="2">DUF6534 domain-containing protein</fullName>
    </recommendedName>
</protein>
<dbReference type="InterPro" id="IPR045339">
    <property type="entry name" value="DUF6534"/>
</dbReference>
<dbReference type="OrthoDB" id="2929525at2759"/>
<dbReference type="Pfam" id="PF20152">
    <property type="entry name" value="DUF6534"/>
    <property type="match status" value="1"/>
</dbReference>
<evidence type="ECO:0000313" key="4">
    <source>
        <dbReference type="Proteomes" id="UP000054477"/>
    </source>
</evidence>
<dbReference type="EMBL" id="KN838647">
    <property type="protein sequence ID" value="KIJ99447.1"/>
    <property type="molecule type" value="Genomic_DNA"/>
</dbReference>
<dbReference type="Proteomes" id="UP000054477">
    <property type="component" value="Unassembled WGS sequence"/>
</dbReference>
<accession>A0A0C9XU63</accession>
<name>A0A0C9XU63_9AGAR</name>
<proteinExistence type="predicted"/>
<feature type="transmembrane region" description="Helical" evidence="1">
    <location>
        <begin position="6"/>
        <end position="26"/>
    </location>
</feature>
<dbReference type="HOGENOM" id="CLU_2831540_0_0_1"/>
<keyword evidence="4" id="KW-1185">Reference proteome</keyword>
<keyword evidence="1" id="KW-0472">Membrane</keyword>
<reference evidence="4" key="2">
    <citation type="submission" date="2015-01" db="EMBL/GenBank/DDBJ databases">
        <title>Evolutionary Origins and Diversification of the Mycorrhizal Mutualists.</title>
        <authorList>
            <consortium name="DOE Joint Genome Institute"/>
            <consortium name="Mycorrhizal Genomics Consortium"/>
            <person name="Kohler A."/>
            <person name="Kuo A."/>
            <person name="Nagy L.G."/>
            <person name="Floudas D."/>
            <person name="Copeland A."/>
            <person name="Barry K.W."/>
            <person name="Cichocki N."/>
            <person name="Veneault-Fourrey C."/>
            <person name="LaButti K."/>
            <person name="Lindquist E.A."/>
            <person name="Lipzen A."/>
            <person name="Lundell T."/>
            <person name="Morin E."/>
            <person name="Murat C."/>
            <person name="Riley R."/>
            <person name="Ohm R."/>
            <person name="Sun H."/>
            <person name="Tunlid A."/>
            <person name="Henrissat B."/>
            <person name="Grigoriev I.V."/>
            <person name="Hibbett D.S."/>
            <person name="Martin F."/>
        </authorList>
    </citation>
    <scope>NUCLEOTIDE SEQUENCE [LARGE SCALE GENOMIC DNA]</scope>
    <source>
        <strain evidence="4">LaAM-08-1</strain>
    </source>
</reference>
<evidence type="ECO:0000259" key="2">
    <source>
        <dbReference type="Pfam" id="PF20152"/>
    </source>
</evidence>
<evidence type="ECO:0000313" key="3">
    <source>
        <dbReference type="EMBL" id="KIJ99447.1"/>
    </source>
</evidence>
<evidence type="ECO:0000256" key="1">
    <source>
        <dbReference type="SAM" id="Phobius"/>
    </source>
</evidence>
<keyword evidence="1" id="KW-1133">Transmembrane helix</keyword>
<organism evidence="3 4">
    <name type="scientific">Laccaria amethystina LaAM-08-1</name>
    <dbReference type="NCBI Taxonomy" id="1095629"/>
    <lineage>
        <taxon>Eukaryota</taxon>
        <taxon>Fungi</taxon>
        <taxon>Dikarya</taxon>
        <taxon>Basidiomycota</taxon>
        <taxon>Agaricomycotina</taxon>
        <taxon>Agaricomycetes</taxon>
        <taxon>Agaricomycetidae</taxon>
        <taxon>Agaricales</taxon>
        <taxon>Agaricineae</taxon>
        <taxon>Hydnangiaceae</taxon>
        <taxon>Laccaria</taxon>
    </lineage>
</organism>
<sequence>MRETYVWVAIYTVLAKLYSNSFLSALNGRQSSIDSRNHPSLTNVDSDISSLVVTTHLFASSSVQIK</sequence>
<dbReference type="AlphaFoldDB" id="A0A0C9XU63"/>
<gene>
    <name evidence="3" type="ORF">K443DRAFT_679958</name>
</gene>
<feature type="domain" description="DUF6534" evidence="2">
    <location>
        <begin position="2"/>
        <end position="31"/>
    </location>
</feature>
<reference evidence="3 4" key="1">
    <citation type="submission" date="2014-04" db="EMBL/GenBank/DDBJ databases">
        <authorList>
            <consortium name="DOE Joint Genome Institute"/>
            <person name="Kuo A."/>
            <person name="Kohler A."/>
            <person name="Nagy L.G."/>
            <person name="Floudas D."/>
            <person name="Copeland A."/>
            <person name="Barry K.W."/>
            <person name="Cichocki N."/>
            <person name="Veneault-Fourrey C."/>
            <person name="LaButti K."/>
            <person name="Lindquist E.A."/>
            <person name="Lipzen A."/>
            <person name="Lundell T."/>
            <person name="Morin E."/>
            <person name="Murat C."/>
            <person name="Sun H."/>
            <person name="Tunlid A."/>
            <person name="Henrissat B."/>
            <person name="Grigoriev I.V."/>
            <person name="Hibbett D.S."/>
            <person name="Martin F."/>
            <person name="Nordberg H.P."/>
            <person name="Cantor M.N."/>
            <person name="Hua S.X."/>
        </authorList>
    </citation>
    <scope>NUCLEOTIDE SEQUENCE [LARGE SCALE GENOMIC DNA]</scope>
    <source>
        <strain evidence="3 4">LaAM-08-1</strain>
    </source>
</reference>
<keyword evidence="1" id="KW-0812">Transmembrane</keyword>